<dbReference type="AlphaFoldDB" id="A0A8H4VQ90"/>
<dbReference type="Proteomes" id="UP000521872">
    <property type="component" value="Unassembled WGS sequence"/>
</dbReference>
<reference evidence="2 3" key="1">
    <citation type="submission" date="2019-12" db="EMBL/GenBank/DDBJ databases">
        <authorList>
            <person name="Floudas D."/>
            <person name="Bentzer J."/>
            <person name="Ahren D."/>
            <person name="Johansson T."/>
            <person name="Persson P."/>
            <person name="Tunlid A."/>
        </authorList>
    </citation>
    <scope>NUCLEOTIDE SEQUENCE [LARGE SCALE GENOMIC DNA]</scope>
    <source>
        <strain evidence="2 3">CBS 102.39</strain>
    </source>
</reference>
<dbReference type="EMBL" id="JAACJL010000017">
    <property type="protein sequence ID" value="KAF4618896.1"/>
    <property type="molecule type" value="Genomic_DNA"/>
</dbReference>
<keyword evidence="1" id="KW-0732">Signal</keyword>
<feature type="signal peptide" evidence="1">
    <location>
        <begin position="1"/>
        <end position="21"/>
    </location>
</feature>
<comment type="caution">
    <text evidence="2">The sequence shown here is derived from an EMBL/GenBank/DDBJ whole genome shotgun (WGS) entry which is preliminary data.</text>
</comment>
<feature type="chain" id="PRO_5034302918" evidence="1">
    <location>
        <begin position="22"/>
        <end position="111"/>
    </location>
</feature>
<proteinExistence type="predicted"/>
<gene>
    <name evidence="2" type="ORF">D9613_009800</name>
</gene>
<evidence type="ECO:0000313" key="3">
    <source>
        <dbReference type="Proteomes" id="UP000521872"/>
    </source>
</evidence>
<keyword evidence="3" id="KW-1185">Reference proteome</keyword>
<protein>
    <submittedName>
        <fullName evidence="2">Uncharacterized protein</fullName>
    </submittedName>
</protein>
<evidence type="ECO:0000313" key="2">
    <source>
        <dbReference type="EMBL" id="KAF4618896.1"/>
    </source>
</evidence>
<accession>A0A8H4VQ90</accession>
<organism evidence="2 3">
    <name type="scientific">Agrocybe pediades</name>
    <dbReference type="NCBI Taxonomy" id="84607"/>
    <lineage>
        <taxon>Eukaryota</taxon>
        <taxon>Fungi</taxon>
        <taxon>Dikarya</taxon>
        <taxon>Basidiomycota</taxon>
        <taxon>Agaricomycotina</taxon>
        <taxon>Agaricomycetes</taxon>
        <taxon>Agaricomycetidae</taxon>
        <taxon>Agaricales</taxon>
        <taxon>Agaricineae</taxon>
        <taxon>Strophariaceae</taxon>
        <taxon>Agrocybe</taxon>
    </lineage>
</organism>
<sequence>MSPSSMYFFVYACLMAGSIAASPLVINTPSSIVTGKPNLITWEGGNGKDCHSYMNSVLAPQESISEDIGAAPAGATSLVWIADLPAGTEVDFEIQDSTGVVKQSAFVTIIS</sequence>
<evidence type="ECO:0000256" key="1">
    <source>
        <dbReference type="SAM" id="SignalP"/>
    </source>
</evidence>
<name>A0A8H4VQ90_9AGAR</name>